<evidence type="ECO:0000256" key="1">
    <source>
        <dbReference type="SAM" id="Phobius"/>
    </source>
</evidence>
<dbReference type="RefSeq" id="WP_099555193.1">
    <property type="nucleotide sequence ID" value="NZ_LT960614.1"/>
</dbReference>
<organism evidence="2 3">
    <name type="scientific">Hartmannibacter diazotrophicus</name>
    <dbReference type="NCBI Taxonomy" id="1482074"/>
    <lineage>
        <taxon>Bacteria</taxon>
        <taxon>Pseudomonadati</taxon>
        <taxon>Pseudomonadota</taxon>
        <taxon>Alphaproteobacteria</taxon>
        <taxon>Hyphomicrobiales</taxon>
        <taxon>Pleomorphomonadaceae</taxon>
        <taxon>Hartmannibacter</taxon>
    </lineage>
</organism>
<dbReference type="OrthoDB" id="7362327at2"/>
<reference evidence="3" key="1">
    <citation type="submission" date="2017-09" db="EMBL/GenBank/DDBJ databases">
        <title>Genome sequence of Nannocystis excedens DSM 71.</title>
        <authorList>
            <person name="Blom J."/>
        </authorList>
    </citation>
    <scope>NUCLEOTIDE SEQUENCE [LARGE SCALE GENOMIC DNA]</scope>
    <source>
        <strain evidence="3">type strain: E19</strain>
    </source>
</reference>
<feature type="transmembrane region" description="Helical" evidence="1">
    <location>
        <begin position="12"/>
        <end position="32"/>
    </location>
</feature>
<dbReference type="Proteomes" id="UP000223606">
    <property type="component" value="Chromosome 1"/>
</dbReference>
<keyword evidence="1" id="KW-0472">Membrane</keyword>
<evidence type="ECO:0000313" key="2">
    <source>
        <dbReference type="EMBL" id="SON54688.1"/>
    </source>
</evidence>
<proteinExistence type="predicted"/>
<sequence>MTKDSQHPFFRPVWRRYAVIAVALVWAAAEWIGGSPMWGSIAIAMAIYGYWSLILNYEGGKAENGATPDAPKQSQDSKEQE</sequence>
<dbReference type="KEGG" id="hdi:HDIA_1147"/>
<evidence type="ECO:0000313" key="3">
    <source>
        <dbReference type="Proteomes" id="UP000223606"/>
    </source>
</evidence>
<keyword evidence="1" id="KW-1133">Transmembrane helix</keyword>
<keyword evidence="1" id="KW-0812">Transmembrane</keyword>
<evidence type="ECO:0008006" key="4">
    <source>
        <dbReference type="Google" id="ProtNLM"/>
    </source>
</evidence>
<keyword evidence="3" id="KW-1185">Reference proteome</keyword>
<accession>A0A2C9D3F2</accession>
<gene>
    <name evidence="2" type="ORF">HDIA_1147</name>
</gene>
<name>A0A2C9D3F2_9HYPH</name>
<dbReference type="AlphaFoldDB" id="A0A2C9D3F2"/>
<dbReference type="EMBL" id="LT960614">
    <property type="protein sequence ID" value="SON54688.1"/>
    <property type="molecule type" value="Genomic_DNA"/>
</dbReference>
<feature type="transmembrane region" description="Helical" evidence="1">
    <location>
        <begin position="38"/>
        <end position="57"/>
    </location>
</feature>
<protein>
    <recommendedName>
        <fullName evidence="4">DUF3329 domain-containing protein</fullName>
    </recommendedName>
</protein>